<dbReference type="Pfam" id="PF05175">
    <property type="entry name" value="MTS"/>
    <property type="match status" value="1"/>
</dbReference>
<keyword evidence="2 5" id="KW-0808">Transferase</keyword>
<evidence type="ECO:0000259" key="6">
    <source>
        <dbReference type="Pfam" id="PF05175"/>
    </source>
</evidence>
<evidence type="ECO:0000256" key="1">
    <source>
        <dbReference type="ARBA" id="ARBA00022603"/>
    </source>
</evidence>
<evidence type="ECO:0000313" key="8">
    <source>
        <dbReference type="EMBL" id="ABE58883.1"/>
    </source>
</evidence>
<organism evidence="8 9">
    <name type="scientific">Chromohalobacter israelensis (strain ATCC BAA-138 / DSM 3043 / CIP 106854 / NCIMB 13768 / 1H11)</name>
    <name type="common">Chromohalobacter salexigens</name>
    <dbReference type="NCBI Taxonomy" id="290398"/>
    <lineage>
        <taxon>Bacteria</taxon>
        <taxon>Pseudomonadati</taxon>
        <taxon>Pseudomonadota</taxon>
        <taxon>Gammaproteobacteria</taxon>
        <taxon>Oceanospirillales</taxon>
        <taxon>Halomonadaceae</taxon>
        <taxon>Chromohalobacter</taxon>
    </lineage>
</organism>
<evidence type="ECO:0000256" key="2">
    <source>
        <dbReference type="ARBA" id="ARBA00022679"/>
    </source>
</evidence>
<dbReference type="NCBIfam" id="TIGR00536">
    <property type="entry name" value="hemK_fam"/>
    <property type="match status" value="1"/>
</dbReference>
<dbReference type="AlphaFoldDB" id="Q1QXC5"/>
<protein>
    <recommendedName>
        <fullName evidence="5">Release factor glutamine methyltransferase</fullName>
        <shortName evidence="5">RF MTase</shortName>
        <ecNumber evidence="5">2.1.1.297</ecNumber>
    </recommendedName>
    <alternativeName>
        <fullName evidence="5">N5-glutamine methyltransferase PrmC</fullName>
    </alternativeName>
    <alternativeName>
        <fullName evidence="5">Protein-(glutamine-N5) MTase PrmC</fullName>
    </alternativeName>
    <alternativeName>
        <fullName evidence="5">Protein-glutamine N-methyltransferase PrmC</fullName>
    </alternativeName>
</protein>
<feature type="binding site" evidence="5">
    <location>
        <position position="142"/>
    </location>
    <ligand>
        <name>S-adenosyl-L-methionine</name>
        <dbReference type="ChEBI" id="CHEBI:59789"/>
    </ligand>
</feature>
<proteinExistence type="inferred from homology"/>
<dbReference type="InterPro" id="IPR007848">
    <property type="entry name" value="Small_mtfrase_dom"/>
</dbReference>
<dbReference type="InterPro" id="IPR019874">
    <property type="entry name" value="RF_methyltr_PrmC"/>
</dbReference>
<dbReference type="PROSITE" id="PS00092">
    <property type="entry name" value="N6_MTASE"/>
    <property type="match status" value="1"/>
</dbReference>
<dbReference type="GO" id="GO:0003676">
    <property type="term" value="F:nucleic acid binding"/>
    <property type="evidence" value="ECO:0007669"/>
    <property type="project" value="InterPro"/>
</dbReference>
<dbReference type="Gene3D" id="1.10.8.10">
    <property type="entry name" value="DNA helicase RuvA subunit, C-terminal domain"/>
    <property type="match status" value="1"/>
</dbReference>
<dbReference type="HAMAP" id="MF_02126">
    <property type="entry name" value="RF_methyltr_PrmC"/>
    <property type="match status" value="1"/>
</dbReference>
<dbReference type="Pfam" id="PF17827">
    <property type="entry name" value="PrmC_N"/>
    <property type="match status" value="1"/>
</dbReference>
<evidence type="ECO:0000259" key="7">
    <source>
        <dbReference type="Pfam" id="PF17827"/>
    </source>
</evidence>
<dbReference type="OrthoDB" id="9800643at2"/>
<dbReference type="FunFam" id="3.40.50.150:FF:000053">
    <property type="entry name" value="Release factor glutamine methyltransferase"/>
    <property type="match status" value="1"/>
</dbReference>
<reference evidence="8 9" key="1">
    <citation type="journal article" date="2011" name="Stand. Genomic Sci.">
        <title>Complete genome sequence of the halophilic and highly halotolerant Chromohalobacter salexigens type strain (1H11(T)).</title>
        <authorList>
            <person name="Copeland A."/>
            <person name="O'Connor K."/>
            <person name="Lucas S."/>
            <person name="Lapidus A."/>
            <person name="Berry K.W."/>
            <person name="Detter J.C."/>
            <person name="Del Rio T.G."/>
            <person name="Hammon N."/>
            <person name="Dalin E."/>
            <person name="Tice H."/>
            <person name="Pitluck S."/>
            <person name="Bruce D."/>
            <person name="Goodwin L."/>
            <person name="Han C."/>
            <person name="Tapia R."/>
            <person name="Saunders E."/>
            <person name="Schmutz J."/>
            <person name="Brettin T."/>
            <person name="Larimer F."/>
            <person name="Land M."/>
            <person name="Hauser L."/>
            <person name="Vargas C."/>
            <person name="Nieto J.J."/>
            <person name="Kyrpides N.C."/>
            <person name="Ivanova N."/>
            <person name="Goker M."/>
            <person name="Klenk H.P."/>
            <person name="Csonka L.N."/>
            <person name="Woyke T."/>
        </authorList>
    </citation>
    <scope>NUCLEOTIDE SEQUENCE [LARGE SCALE GENOMIC DNA]</scope>
    <source>
        <strain evidence="9">ATCC BAA-138 / DSM 3043 / CIP 106854 / NCIMB 13768 / 1H11</strain>
    </source>
</reference>
<dbReference type="GO" id="GO:0102559">
    <property type="term" value="F:peptide chain release factor N(5)-glutamine methyltransferase activity"/>
    <property type="evidence" value="ECO:0007669"/>
    <property type="project" value="UniProtKB-EC"/>
</dbReference>
<evidence type="ECO:0000256" key="3">
    <source>
        <dbReference type="ARBA" id="ARBA00022691"/>
    </source>
</evidence>
<dbReference type="InterPro" id="IPR040758">
    <property type="entry name" value="PrmC_N"/>
</dbReference>
<gene>
    <name evidence="5" type="primary">prmC</name>
    <name evidence="8" type="ordered locus">Csal_1530</name>
</gene>
<feature type="domain" description="Release factor glutamine methyltransferase N-terminal" evidence="7">
    <location>
        <begin position="6"/>
        <end position="75"/>
    </location>
</feature>
<dbReference type="InterPro" id="IPR004556">
    <property type="entry name" value="HemK-like"/>
</dbReference>
<dbReference type="eggNOG" id="COG2890">
    <property type="taxonomic scope" value="Bacteria"/>
</dbReference>
<feature type="binding site" evidence="5">
    <location>
        <position position="185"/>
    </location>
    <ligand>
        <name>S-adenosyl-L-methionine</name>
        <dbReference type="ChEBI" id="CHEBI:59789"/>
    </ligand>
</feature>
<evidence type="ECO:0000313" key="9">
    <source>
        <dbReference type="Proteomes" id="UP000000239"/>
    </source>
</evidence>
<evidence type="ECO:0000256" key="5">
    <source>
        <dbReference type="HAMAP-Rule" id="MF_02126"/>
    </source>
</evidence>
<dbReference type="InterPro" id="IPR029063">
    <property type="entry name" value="SAM-dependent_MTases_sf"/>
</dbReference>
<keyword evidence="3 5" id="KW-0949">S-adenosyl-L-methionine</keyword>
<dbReference type="CDD" id="cd02440">
    <property type="entry name" value="AdoMet_MTases"/>
    <property type="match status" value="1"/>
</dbReference>
<dbReference type="InterPro" id="IPR002052">
    <property type="entry name" value="DNA_methylase_N6_adenine_CS"/>
</dbReference>
<dbReference type="SUPFAM" id="SSF53335">
    <property type="entry name" value="S-adenosyl-L-methionine-dependent methyltransferases"/>
    <property type="match status" value="1"/>
</dbReference>
<evidence type="ECO:0000256" key="4">
    <source>
        <dbReference type="ARBA" id="ARBA00048391"/>
    </source>
</evidence>
<keyword evidence="1 5" id="KW-0489">Methyltransferase</keyword>
<dbReference type="STRING" id="290398.Csal_1530"/>
<dbReference type="RefSeq" id="WP_011506829.1">
    <property type="nucleotide sequence ID" value="NC_007963.1"/>
</dbReference>
<dbReference type="EC" id="2.1.1.297" evidence="5"/>
<feature type="binding site" evidence="5">
    <location>
        <begin position="185"/>
        <end position="188"/>
    </location>
    <ligand>
        <name>substrate</name>
    </ligand>
</feature>
<dbReference type="GO" id="GO:0032259">
    <property type="term" value="P:methylation"/>
    <property type="evidence" value="ECO:0007669"/>
    <property type="project" value="UniProtKB-KW"/>
</dbReference>
<comment type="catalytic activity">
    <reaction evidence="4 5">
        <text>L-glutaminyl-[peptide chain release factor] + S-adenosyl-L-methionine = N(5)-methyl-L-glutaminyl-[peptide chain release factor] + S-adenosyl-L-homocysteine + H(+)</text>
        <dbReference type="Rhea" id="RHEA:42896"/>
        <dbReference type="Rhea" id="RHEA-COMP:10271"/>
        <dbReference type="Rhea" id="RHEA-COMP:10272"/>
        <dbReference type="ChEBI" id="CHEBI:15378"/>
        <dbReference type="ChEBI" id="CHEBI:30011"/>
        <dbReference type="ChEBI" id="CHEBI:57856"/>
        <dbReference type="ChEBI" id="CHEBI:59789"/>
        <dbReference type="ChEBI" id="CHEBI:61891"/>
        <dbReference type="EC" id="2.1.1.297"/>
    </reaction>
</comment>
<comment type="similarity">
    <text evidence="5">Belongs to the protein N5-glutamine methyltransferase family. PrmC subfamily.</text>
</comment>
<feature type="domain" description="Methyltransferase small" evidence="6">
    <location>
        <begin position="100"/>
        <end position="193"/>
    </location>
</feature>
<name>Q1QXC5_CHRI1</name>
<dbReference type="NCBIfam" id="TIGR03534">
    <property type="entry name" value="RF_mod_PrmC"/>
    <property type="match status" value="1"/>
</dbReference>
<keyword evidence="9" id="KW-1185">Reference proteome</keyword>
<sequence length="286" mass="30485">MTFDALLARATMRLQASGSPSPRLDAEVLMMHAADVTRAWLYTWGDREIVPPAWARFDALIAARSLGHPVAHLTGEREFWGLVLRVDDTTLIPRPDTECLVEALLARMPHATGRALDLGTGSGAIALALASERPAWHVVGVDKVPGAVRLATANAERLALSNATFLVSDWFSALGNETFDVIAANPPYIAEDDPHLAQGDVRFEPRSALVAEDAGLADLCHLALTARAHLAGGGWLAMEHGMTQAARVREILTSAGYRDVASVADLGARERVTLGRAPDAAGHGAR</sequence>
<dbReference type="Gene3D" id="3.40.50.150">
    <property type="entry name" value="Vaccinia Virus protein VP39"/>
    <property type="match status" value="1"/>
</dbReference>
<feature type="binding site" evidence="5">
    <location>
        <position position="170"/>
    </location>
    <ligand>
        <name>S-adenosyl-L-methionine</name>
        <dbReference type="ChEBI" id="CHEBI:59789"/>
    </ligand>
</feature>
<accession>Q1QXC5</accession>
<comment type="function">
    <text evidence="5">Methylates the class 1 translation termination release factors RF1/PrfA and RF2/PrfB on the glutamine residue of the universally conserved GGQ motif.</text>
</comment>
<dbReference type="HOGENOM" id="CLU_018398_3_0_6"/>
<dbReference type="Proteomes" id="UP000000239">
    <property type="component" value="Chromosome"/>
</dbReference>
<dbReference type="EMBL" id="CP000285">
    <property type="protein sequence ID" value="ABE58883.1"/>
    <property type="molecule type" value="Genomic_DNA"/>
</dbReference>
<dbReference type="GeneID" id="95334261"/>
<dbReference type="InterPro" id="IPR050320">
    <property type="entry name" value="N5-glutamine_MTase"/>
</dbReference>
<dbReference type="PANTHER" id="PTHR18895">
    <property type="entry name" value="HEMK METHYLTRANSFERASE"/>
    <property type="match status" value="1"/>
</dbReference>
<dbReference type="KEGG" id="csa:Csal_1530"/>
<feature type="binding site" evidence="5">
    <location>
        <begin position="119"/>
        <end position="123"/>
    </location>
    <ligand>
        <name>S-adenosyl-L-methionine</name>
        <dbReference type="ChEBI" id="CHEBI:59789"/>
    </ligand>
</feature>
<dbReference type="PANTHER" id="PTHR18895:SF74">
    <property type="entry name" value="MTRF1L RELEASE FACTOR GLUTAMINE METHYLTRANSFERASE"/>
    <property type="match status" value="1"/>
</dbReference>